<accession>A0A1H4PSK4</accession>
<feature type="domain" description="GIY-YIG" evidence="2">
    <location>
        <begin position="1"/>
        <end position="75"/>
    </location>
</feature>
<evidence type="ECO:0000313" key="4">
    <source>
        <dbReference type="Proteomes" id="UP000198742"/>
    </source>
</evidence>
<sequence>MPWTYILECSDGSFYVGSTWNLERRLGEHNEGLGAEYTRRRRPVRLAWAGECDRIDEAFAFEKQVQGWRRDKRLALIEGRYDDLPELAMGHWRRPRGAG</sequence>
<reference evidence="4" key="1">
    <citation type="submission" date="2016-10" db="EMBL/GenBank/DDBJ databases">
        <authorList>
            <person name="Varghese N."/>
            <person name="Submissions S."/>
        </authorList>
    </citation>
    <scope>NUCLEOTIDE SEQUENCE [LARGE SCALE GENOMIC DNA]</scope>
    <source>
        <strain evidence="4">DSM 22017</strain>
    </source>
</reference>
<organism evidence="3 4">
    <name type="scientific">Nocardioides exalbidus</name>
    <dbReference type="NCBI Taxonomy" id="402596"/>
    <lineage>
        <taxon>Bacteria</taxon>
        <taxon>Bacillati</taxon>
        <taxon>Actinomycetota</taxon>
        <taxon>Actinomycetes</taxon>
        <taxon>Propionibacteriales</taxon>
        <taxon>Nocardioidaceae</taxon>
        <taxon>Nocardioides</taxon>
    </lineage>
</organism>
<dbReference type="PROSITE" id="PS50164">
    <property type="entry name" value="GIY_YIG"/>
    <property type="match status" value="1"/>
</dbReference>
<dbReference type="SUPFAM" id="SSF82771">
    <property type="entry name" value="GIY-YIG endonuclease"/>
    <property type="match status" value="1"/>
</dbReference>
<dbReference type="EMBL" id="FNRT01000002">
    <property type="protein sequence ID" value="SEC10234.1"/>
    <property type="molecule type" value="Genomic_DNA"/>
</dbReference>
<name>A0A1H4PSK4_9ACTN</name>
<dbReference type="CDD" id="cd10456">
    <property type="entry name" value="GIY-YIG_UPF0213"/>
    <property type="match status" value="1"/>
</dbReference>
<evidence type="ECO:0000256" key="1">
    <source>
        <dbReference type="ARBA" id="ARBA00007435"/>
    </source>
</evidence>
<keyword evidence="4" id="KW-1185">Reference proteome</keyword>
<dbReference type="Gene3D" id="3.40.1440.10">
    <property type="entry name" value="GIY-YIG endonuclease"/>
    <property type="match status" value="1"/>
</dbReference>
<dbReference type="Pfam" id="PF01541">
    <property type="entry name" value="GIY-YIG"/>
    <property type="match status" value="1"/>
</dbReference>
<dbReference type="RefSeq" id="WP_175539610.1">
    <property type="nucleotide sequence ID" value="NZ_FNRT01000002.1"/>
</dbReference>
<evidence type="ECO:0000313" key="3">
    <source>
        <dbReference type="EMBL" id="SEC10234.1"/>
    </source>
</evidence>
<gene>
    <name evidence="3" type="ORF">SAMN04489844_1681</name>
</gene>
<dbReference type="STRING" id="402596.SAMN04489844_1681"/>
<dbReference type="Proteomes" id="UP000198742">
    <property type="component" value="Unassembled WGS sequence"/>
</dbReference>
<evidence type="ECO:0000259" key="2">
    <source>
        <dbReference type="PROSITE" id="PS50164"/>
    </source>
</evidence>
<proteinExistence type="inferred from homology"/>
<keyword evidence="3" id="KW-0378">Hydrolase</keyword>
<keyword evidence="3" id="KW-0255">Endonuclease</keyword>
<dbReference type="GO" id="GO:0004519">
    <property type="term" value="F:endonuclease activity"/>
    <property type="evidence" value="ECO:0007669"/>
    <property type="project" value="UniProtKB-KW"/>
</dbReference>
<dbReference type="AlphaFoldDB" id="A0A1H4PSK4"/>
<dbReference type="PANTHER" id="PTHR34477:SF1">
    <property type="entry name" value="UPF0213 PROTEIN YHBQ"/>
    <property type="match status" value="1"/>
</dbReference>
<comment type="similarity">
    <text evidence="1">Belongs to the UPF0213 family.</text>
</comment>
<keyword evidence="3" id="KW-0540">Nuclease</keyword>
<dbReference type="InterPro" id="IPR035901">
    <property type="entry name" value="GIY-YIG_endonuc_sf"/>
</dbReference>
<protein>
    <submittedName>
        <fullName evidence="3">Putative endonuclease</fullName>
    </submittedName>
</protein>
<dbReference type="InterPro" id="IPR000305">
    <property type="entry name" value="GIY-YIG_endonuc"/>
</dbReference>
<dbReference type="PANTHER" id="PTHR34477">
    <property type="entry name" value="UPF0213 PROTEIN YHBQ"/>
    <property type="match status" value="1"/>
</dbReference>
<dbReference type="InterPro" id="IPR050190">
    <property type="entry name" value="UPF0213_domain"/>
</dbReference>